<evidence type="ECO:0000313" key="2">
    <source>
        <dbReference type="EMBL" id="UOE21356.1"/>
    </source>
</evidence>
<dbReference type="PANTHER" id="PTHR43236:SF1">
    <property type="entry name" value="BLL7220 PROTEIN"/>
    <property type="match status" value="1"/>
</dbReference>
<dbReference type="InterPro" id="IPR052345">
    <property type="entry name" value="Rad_response_metalloprotease"/>
</dbReference>
<dbReference type="EMBL" id="CP063196">
    <property type="protein sequence ID" value="UOE21356.1"/>
    <property type="molecule type" value="Genomic_DNA"/>
</dbReference>
<evidence type="ECO:0000259" key="1">
    <source>
        <dbReference type="PROSITE" id="PS50943"/>
    </source>
</evidence>
<dbReference type="GO" id="GO:0003677">
    <property type="term" value="F:DNA binding"/>
    <property type="evidence" value="ECO:0007669"/>
    <property type="project" value="InterPro"/>
</dbReference>
<dbReference type="Proteomes" id="UP000265719">
    <property type="component" value="Chromosome"/>
</dbReference>
<name>A0AA97M5P3_9ACTN</name>
<dbReference type="SUPFAM" id="SSF47413">
    <property type="entry name" value="lambda repressor-like DNA-binding domains"/>
    <property type="match status" value="2"/>
</dbReference>
<dbReference type="KEGG" id="thao:NI17_009650"/>
<feature type="domain" description="HTH cro/C1-type" evidence="1">
    <location>
        <begin position="76"/>
        <end position="134"/>
    </location>
</feature>
<sequence>MGRSGLAGWRPEKLREAREVAGLSMSALARRAGVSQPMMSRYERGESAPSVEALARIAAALGKRPADFLDPEVRGMAALRAARGLSQQDVVERAGIPELTTGAYSHWETGRVRRIRNGDAEKLAALFGVSVDVLLEAHAQDVARREAAGDDQQTADGARS</sequence>
<keyword evidence="3" id="KW-1185">Reference proteome</keyword>
<dbReference type="Gene3D" id="1.10.260.40">
    <property type="entry name" value="lambda repressor-like DNA-binding domains"/>
    <property type="match status" value="2"/>
</dbReference>
<dbReference type="Pfam" id="PF13560">
    <property type="entry name" value="HTH_31"/>
    <property type="match status" value="1"/>
</dbReference>
<organism evidence="2 3">
    <name type="scientific">Thermobifida halotolerans</name>
    <dbReference type="NCBI Taxonomy" id="483545"/>
    <lineage>
        <taxon>Bacteria</taxon>
        <taxon>Bacillati</taxon>
        <taxon>Actinomycetota</taxon>
        <taxon>Actinomycetes</taxon>
        <taxon>Streptosporangiales</taxon>
        <taxon>Nocardiopsidaceae</taxon>
        <taxon>Thermobifida</taxon>
    </lineage>
</organism>
<proteinExistence type="predicted"/>
<dbReference type="AlphaFoldDB" id="A0AA97M5P3"/>
<dbReference type="PANTHER" id="PTHR43236">
    <property type="entry name" value="ANTITOXIN HIGA1"/>
    <property type="match status" value="1"/>
</dbReference>
<feature type="domain" description="HTH cro/C1-type" evidence="1">
    <location>
        <begin position="14"/>
        <end position="68"/>
    </location>
</feature>
<dbReference type="InterPro" id="IPR001387">
    <property type="entry name" value="Cro/C1-type_HTH"/>
</dbReference>
<protein>
    <submittedName>
        <fullName evidence="2">Helix-turn-helix transcriptional regulator</fullName>
    </submittedName>
</protein>
<dbReference type="RefSeq" id="WP_068694238.1">
    <property type="nucleotide sequence ID" value="NZ_CP063196.1"/>
</dbReference>
<dbReference type="InterPro" id="IPR010982">
    <property type="entry name" value="Lambda_DNA-bd_dom_sf"/>
</dbReference>
<dbReference type="CDD" id="cd00093">
    <property type="entry name" value="HTH_XRE"/>
    <property type="match status" value="2"/>
</dbReference>
<reference evidence="2" key="1">
    <citation type="submission" date="2020-10" db="EMBL/GenBank/DDBJ databases">
        <title>De novo genome project of the cellulose decomposer Thermobifida halotolerans type strain.</title>
        <authorList>
            <person name="Nagy I."/>
            <person name="Horvath B."/>
            <person name="Kukolya J."/>
            <person name="Nagy I."/>
            <person name="Orsini M."/>
        </authorList>
    </citation>
    <scope>NUCLEOTIDE SEQUENCE</scope>
    <source>
        <strain evidence="2">DSM 44931</strain>
    </source>
</reference>
<accession>A0AA97M5P3</accession>
<dbReference type="PROSITE" id="PS50943">
    <property type="entry name" value="HTH_CROC1"/>
    <property type="match status" value="2"/>
</dbReference>
<dbReference type="SMART" id="SM00530">
    <property type="entry name" value="HTH_XRE"/>
    <property type="match status" value="2"/>
</dbReference>
<dbReference type="Pfam" id="PF01381">
    <property type="entry name" value="HTH_3"/>
    <property type="match status" value="1"/>
</dbReference>
<evidence type="ECO:0000313" key="3">
    <source>
        <dbReference type="Proteomes" id="UP000265719"/>
    </source>
</evidence>
<gene>
    <name evidence="2" type="ORF">NI17_009650</name>
</gene>